<keyword evidence="1" id="KW-0805">Transcription regulation</keyword>
<dbReference type="RefSeq" id="WP_269421360.1">
    <property type="nucleotide sequence ID" value="NZ_JAPWGY010000001.1"/>
</dbReference>
<dbReference type="Pfam" id="PF01638">
    <property type="entry name" value="HxlR"/>
    <property type="match status" value="1"/>
</dbReference>
<evidence type="ECO:0000313" key="5">
    <source>
        <dbReference type="EMBL" id="MCZ4279144.1"/>
    </source>
</evidence>
<evidence type="ECO:0000256" key="2">
    <source>
        <dbReference type="ARBA" id="ARBA00023125"/>
    </source>
</evidence>
<sequence>MTKHSGCPTETTLALIAGKWKVMVIYWLLKEKRRFNQLQRDLSGITPRTLGKQLKEMEQDGLLKRVDYGEIPPRVEYSLTSLGRSLEPILIAMEEWAQLNGEKIPARKKQRHLENSLEIKD</sequence>
<dbReference type="PANTHER" id="PTHR33204:SF29">
    <property type="entry name" value="TRANSCRIPTIONAL REGULATOR"/>
    <property type="match status" value="1"/>
</dbReference>
<dbReference type="EMBL" id="JAPWGY010000001">
    <property type="protein sequence ID" value="MCZ4279144.1"/>
    <property type="molecule type" value="Genomic_DNA"/>
</dbReference>
<name>A0ABT4LDJ1_9PROT</name>
<keyword evidence="2" id="KW-0238">DNA-binding</keyword>
<dbReference type="InterPro" id="IPR036390">
    <property type="entry name" value="WH_DNA-bd_sf"/>
</dbReference>
<dbReference type="Gene3D" id="1.10.10.10">
    <property type="entry name" value="Winged helix-like DNA-binding domain superfamily/Winged helix DNA-binding domain"/>
    <property type="match status" value="1"/>
</dbReference>
<dbReference type="InterPro" id="IPR036388">
    <property type="entry name" value="WH-like_DNA-bd_sf"/>
</dbReference>
<accession>A0ABT4LDJ1</accession>
<gene>
    <name evidence="5" type="ORF">O4H49_00050</name>
</gene>
<protein>
    <submittedName>
        <fullName evidence="5">Helix-turn-helix domain-containing protein</fullName>
    </submittedName>
</protein>
<evidence type="ECO:0000259" key="4">
    <source>
        <dbReference type="PROSITE" id="PS51118"/>
    </source>
</evidence>
<evidence type="ECO:0000313" key="6">
    <source>
        <dbReference type="Proteomes" id="UP001069802"/>
    </source>
</evidence>
<comment type="caution">
    <text evidence="5">The sequence shown here is derived from an EMBL/GenBank/DDBJ whole genome shotgun (WGS) entry which is preliminary data.</text>
</comment>
<feature type="domain" description="HTH hxlR-type" evidence="4">
    <location>
        <begin position="7"/>
        <end position="105"/>
    </location>
</feature>
<reference evidence="5" key="1">
    <citation type="submission" date="2022-12" db="EMBL/GenBank/DDBJ databases">
        <title>Bacterial isolates from different developmental stages of Nematostella vectensis.</title>
        <authorList>
            <person name="Fraune S."/>
        </authorList>
    </citation>
    <scope>NUCLEOTIDE SEQUENCE</scope>
    <source>
        <strain evidence="5">G21630-S1</strain>
    </source>
</reference>
<keyword evidence="3" id="KW-0804">Transcription</keyword>
<proteinExistence type="predicted"/>
<dbReference type="PANTHER" id="PTHR33204">
    <property type="entry name" value="TRANSCRIPTIONAL REGULATOR, MARR FAMILY"/>
    <property type="match status" value="1"/>
</dbReference>
<keyword evidence="6" id="KW-1185">Reference proteome</keyword>
<dbReference type="Proteomes" id="UP001069802">
    <property type="component" value="Unassembled WGS sequence"/>
</dbReference>
<dbReference type="InterPro" id="IPR002577">
    <property type="entry name" value="HTH_HxlR"/>
</dbReference>
<dbReference type="PROSITE" id="PS51118">
    <property type="entry name" value="HTH_HXLR"/>
    <property type="match status" value="1"/>
</dbReference>
<evidence type="ECO:0000256" key="3">
    <source>
        <dbReference type="ARBA" id="ARBA00023163"/>
    </source>
</evidence>
<evidence type="ECO:0000256" key="1">
    <source>
        <dbReference type="ARBA" id="ARBA00023015"/>
    </source>
</evidence>
<dbReference type="SUPFAM" id="SSF46785">
    <property type="entry name" value="Winged helix' DNA-binding domain"/>
    <property type="match status" value="1"/>
</dbReference>
<organism evidence="5 6">
    <name type="scientific">Kiloniella laminariae</name>
    <dbReference type="NCBI Taxonomy" id="454162"/>
    <lineage>
        <taxon>Bacteria</taxon>
        <taxon>Pseudomonadati</taxon>
        <taxon>Pseudomonadota</taxon>
        <taxon>Alphaproteobacteria</taxon>
        <taxon>Rhodospirillales</taxon>
        <taxon>Kiloniellaceae</taxon>
        <taxon>Kiloniella</taxon>
    </lineage>
</organism>